<protein>
    <recommendedName>
        <fullName evidence="4">1,4-dihydroxy-6-naphtoate synthase</fullName>
        <ecNumber evidence="4">4.1.99.29</ecNumber>
    </recommendedName>
    <alternativeName>
        <fullName evidence="4">Menaquinone biosynthetic enzyme MqnD</fullName>
    </alternativeName>
</protein>
<name>A0ABY9R840_9BACT</name>
<keyword evidence="2 4" id="KW-0474">Menaquinone biosynthesis</keyword>
<evidence type="ECO:0000313" key="5">
    <source>
        <dbReference type="EMBL" id="WMW66839.1"/>
    </source>
</evidence>
<dbReference type="Proteomes" id="UP001180616">
    <property type="component" value="Chromosome"/>
</dbReference>
<dbReference type="PANTHER" id="PTHR37167:SF1">
    <property type="entry name" value="1,4-DIHYDROXY-6-NAPHTOATE SYNTHASE"/>
    <property type="match status" value="1"/>
</dbReference>
<keyword evidence="3 4" id="KW-0456">Lyase</keyword>
<evidence type="ECO:0000256" key="1">
    <source>
        <dbReference type="ARBA" id="ARBA00004863"/>
    </source>
</evidence>
<gene>
    <name evidence="4" type="primary">mqnD</name>
    <name evidence="5" type="ORF">KPS_001461</name>
</gene>
<organism evidence="5 6">
    <name type="scientific">Nitratidesulfovibrio liaohensis</name>
    <dbReference type="NCBI Taxonomy" id="2604158"/>
    <lineage>
        <taxon>Bacteria</taxon>
        <taxon>Pseudomonadati</taxon>
        <taxon>Thermodesulfobacteriota</taxon>
        <taxon>Desulfovibrionia</taxon>
        <taxon>Desulfovibrionales</taxon>
        <taxon>Desulfovibrionaceae</taxon>
        <taxon>Nitratidesulfovibrio</taxon>
    </lineage>
</organism>
<dbReference type="SUPFAM" id="SSF53850">
    <property type="entry name" value="Periplasmic binding protein-like II"/>
    <property type="match status" value="1"/>
</dbReference>
<evidence type="ECO:0000256" key="3">
    <source>
        <dbReference type="ARBA" id="ARBA00023239"/>
    </source>
</evidence>
<dbReference type="HAMAP" id="MF_00996">
    <property type="entry name" value="MqnD"/>
    <property type="match status" value="1"/>
</dbReference>
<feature type="active site" description="Proton acceptor" evidence="4">
    <location>
        <position position="167"/>
    </location>
</feature>
<dbReference type="RefSeq" id="WP_309542695.1">
    <property type="nucleotide sequence ID" value="NZ_CP133659.1"/>
</dbReference>
<dbReference type="InterPro" id="IPR003773">
    <property type="entry name" value="Menaquinone_biosynth"/>
</dbReference>
<dbReference type="PANTHER" id="PTHR37167">
    <property type="entry name" value="1,4-DIHYDROXY-6-NAPHTOATE SYNTHASE"/>
    <property type="match status" value="1"/>
</dbReference>
<comment type="function">
    <text evidence="4">Catalyzes the conversion of cyclic dehypoxanthine futalosine (cyclic DHFL) into 1,4-dihydroxy-6-naphthoate, a step in the biosynthesis of menaquinone (MK, vitamin K2).</text>
</comment>
<evidence type="ECO:0000256" key="4">
    <source>
        <dbReference type="HAMAP-Rule" id="MF_00996"/>
    </source>
</evidence>
<dbReference type="Gene3D" id="3.40.190.10">
    <property type="entry name" value="Periplasmic binding protein-like II"/>
    <property type="match status" value="2"/>
</dbReference>
<comment type="catalytic activity">
    <reaction evidence="4">
        <text>cyclic dehypoxanthinylfutalosinate = 1,4-dihydroxy-6-naphthoate + dihydroxyacetone</text>
        <dbReference type="Rhea" id="RHEA:33087"/>
        <dbReference type="ChEBI" id="CHEBI:16016"/>
        <dbReference type="ChEBI" id="CHEBI:64254"/>
        <dbReference type="ChEBI" id="CHEBI:64270"/>
        <dbReference type="EC" id="4.1.99.29"/>
    </reaction>
</comment>
<sequence length="297" mass="31503">MSSQTPHTPADIRSTSPAPSRILSLGISPCPNDTYIFHALAKGCIPLPCGFDLFMADVEVLNGRARAGTLDVTKLSLATMAHVLDDYVLLNAGAALGRGCGPLLVAREPLSPADLAGARVAIPGRMTTANLLLSLHGMLHGPREEMVFDQVMPAVAAGKADCGLVIHEGRFTYGAHGLHCVLDLGQWWESAYGLPLPLGAIAARRDLGEATILAVQDAIRRSLEYANANPVASRGWIREHAQEMSDEVTDSHIRTFVNDFSLDLRDEGRAAIRALLEKAAAISGGAGRGLSDLPLFA</sequence>
<comment type="similarity">
    <text evidence="4">Belongs to the MqnA/MqnD family. MqnD subfamily.</text>
</comment>
<dbReference type="CDD" id="cd13635">
    <property type="entry name" value="PBP2_Ttha1568_Mqnd"/>
    <property type="match status" value="1"/>
</dbReference>
<feature type="binding site" evidence="4">
    <location>
        <begin position="128"/>
        <end position="129"/>
    </location>
    <ligand>
        <name>substrate</name>
    </ligand>
</feature>
<proteinExistence type="inferred from homology"/>
<reference evidence="5" key="1">
    <citation type="submission" date="2023-09" db="EMBL/GenBank/DDBJ databases">
        <authorList>
            <consortium name="CW5 consortium"/>
            <person name="Lu C.-W."/>
        </authorList>
    </citation>
    <scope>NUCLEOTIDE SEQUENCE</scope>
    <source>
        <strain evidence="5">KPS</strain>
    </source>
</reference>
<dbReference type="InterPro" id="IPR030869">
    <property type="entry name" value="MqnD"/>
</dbReference>
<comment type="pathway">
    <text evidence="1 4">Quinol/quinone metabolism; menaquinone biosynthesis.</text>
</comment>
<evidence type="ECO:0000313" key="6">
    <source>
        <dbReference type="Proteomes" id="UP001180616"/>
    </source>
</evidence>
<dbReference type="Pfam" id="PF02621">
    <property type="entry name" value="VitK2_biosynth"/>
    <property type="match status" value="1"/>
</dbReference>
<dbReference type="EMBL" id="CP133659">
    <property type="protein sequence ID" value="WMW66839.1"/>
    <property type="molecule type" value="Genomic_DNA"/>
</dbReference>
<dbReference type="EC" id="4.1.99.29" evidence="4"/>
<keyword evidence="6" id="KW-1185">Reference proteome</keyword>
<accession>A0ABY9R840</accession>
<feature type="binding site" evidence="4">
    <location>
        <begin position="74"/>
        <end position="76"/>
    </location>
    <ligand>
        <name>substrate</name>
    </ligand>
</feature>
<evidence type="ECO:0000256" key="2">
    <source>
        <dbReference type="ARBA" id="ARBA00022428"/>
    </source>
</evidence>